<sequence length="156" mass="16605">MSLTVGEDSYLSPGDADAYFAARNVAAWTSAPSVAKEAALLQATAYIDGSYAFRGRIADPGQVLAWPRVAAADSEGRALAGIPRRIEHATAELALIALAGDLLPPRERGGKVTREKVGPVEVEYLPDAEPGRTYPLIDLLLKPLLRPAASREVKRA</sequence>
<evidence type="ECO:0000313" key="3">
    <source>
        <dbReference type="Proteomes" id="UP001060336"/>
    </source>
</evidence>
<reference evidence="2" key="1">
    <citation type="submission" date="2022-08" db="EMBL/GenBank/DDBJ databases">
        <title>Nisaea acidiphila sp. nov., isolated from a marine algal debris and emended description of the genus Nisaea Urios et al. 2008.</title>
        <authorList>
            <person name="Kwon K."/>
        </authorList>
    </citation>
    <scope>NUCLEOTIDE SEQUENCE</scope>
    <source>
        <strain evidence="2">MEBiC11861</strain>
    </source>
</reference>
<evidence type="ECO:0000259" key="1">
    <source>
        <dbReference type="Pfam" id="PF20557"/>
    </source>
</evidence>
<organism evidence="2 3">
    <name type="scientific">Nisaea acidiphila</name>
    <dbReference type="NCBI Taxonomy" id="1862145"/>
    <lineage>
        <taxon>Bacteria</taxon>
        <taxon>Pseudomonadati</taxon>
        <taxon>Pseudomonadota</taxon>
        <taxon>Alphaproteobacteria</taxon>
        <taxon>Rhodospirillales</taxon>
        <taxon>Thalassobaculaceae</taxon>
        <taxon>Nisaea</taxon>
    </lineage>
</organism>
<proteinExistence type="predicted"/>
<dbReference type="RefSeq" id="WP_257771500.1">
    <property type="nucleotide sequence ID" value="NZ_CP102480.1"/>
</dbReference>
<dbReference type="KEGG" id="naci:NUH88_08885"/>
<keyword evidence="3" id="KW-1185">Reference proteome</keyword>
<dbReference type="Proteomes" id="UP001060336">
    <property type="component" value="Chromosome"/>
</dbReference>
<evidence type="ECO:0000313" key="2">
    <source>
        <dbReference type="EMBL" id="UUX51802.1"/>
    </source>
</evidence>
<feature type="domain" description="Putative DnaT-like" evidence="1">
    <location>
        <begin position="5"/>
        <end position="155"/>
    </location>
</feature>
<dbReference type="InterPro" id="IPR046787">
    <property type="entry name" value="DnaT_2"/>
</dbReference>
<accession>A0A9J7AYD5</accession>
<gene>
    <name evidence="2" type="ORF">NUH88_08885</name>
</gene>
<protein>
    <recommendedName>
        <fullName evidence="1">Putative DnaT-like domain-containing protein</fullName>
    </recommendedName>
</protein>
<dbReference type="AlphaFoldDB" id="A0A9J7AYD5"/>
<dbReference type="EMBL" id="CP102480">
    <property type="protein sequence ID" value="UUX51802.1"/>
    <property type="molecule type" value="Genomic_DNA"/>
</dbReference>
<dbReference type="Pfam" id="PF20557">
    <property type="entry name" value="DnaT_2"/>
    <property type="match status" value="1"/>
</dbReference>
<name>A0A9J7AYD5_9PROT</name>